<accession>A0A8D0C3A0</accession>
<dbReference type="Ensembl" id="ENSSMRT00000015660.1">
    <property type="protein sequence ID" value="ENSSMRP00000013444.1"/>
    <property type="gene ID" value="ENSSMRG00000010464.1"/>
</dbReference>
<dbReference type="PANTHER" id="PTHR23232:SF133">
    <property type="entry name" value="RIKEN CDNA 1700020N01 GENE"/>
    <property type="match status" value="1"/>
</dbReference>
<dbReference type="SMART" id="SM00349">
    <property type="entry name" value="KRAB"/>
    <property type="match status" value="1"/>
</dbReference>
<proteinExistence type="predicted"/>
<dbReference type="InterPro" id="IPR036051">
    <property type="entry name" value="KRAB_dom_sf"/>
</dbReference>
<sequence length="71" mass="8143">HALSNGPVTFQDVAIFFNEREWALLDHVQRTIYRNVMLENYGNVASLGREPLLVLLGHSVLCCPQESRKLY</sequence>
<protein>
    <recommendedName>
        <fullName evidence="1">KRAB domain-containing protein</fullName>
    </recommendedName>
</protein>
<dbReference type="PROSITE" id="PS50805">
    <property type="entry name" value="KRAB"/>
    <property type="match status" value="1"/>
</dbReference>
<dbReference type="SUPFAM" id="SSF109640">
    <property type="entry name" value="KRAB domain (Kruppel-associated box)"/>
    <property type="match status" value="1"/>
</dbReference>
<dbReference type="AlphaFoldDB" id="A0A8D0C3A0"/>
<dbReference type="CDD" id="cd07765">
    <property type="entry name" value="KRAB_A-box"/>
    <property type="match status" value="1"/>
</dbReference>
<dbReference type="Gene3D" id="6.10.140.140">
    <property type="match status" value="1"/>
</dbReference>
<reference evidence="2" key="2">
    <citation type="submission" date="2025-09" db="UniProtKB">
        <authorList>
            <consortium name="Ensembl"/>
        </authorList>
    </citation>
    <scope>IDENTIFICATION</scope>
</reference>
<dbReference type="InterPro" id="IPR001909">
    <property type="entry name" value="KRAB"/>
</dbReference>
<dbReference type="GeneTree" id="ENSGT00960000189363"/>
<dbReference type="GO" id="GO:0006355">
    <property type="term" value="P:regulation of DNA-templated transcription"/>
    <property type="evidence" value="ECO:0007669"/>
    <property type="project" value="InterPro"/>
</dbReference>
<evidence type="ECO:0000313" key="3">
    <source>
        <dbReference type="Proteomes" id="UP000694421"/>
    </source>
</evidence>
<name>A0A8D0C3A0_SALMN</name>
<reference evidence="2" key="1">
    <citation type="submission" date="2025-08" db="UniProtKB">
        <authorList>
            <consortium name="Ensembl"/>
        </authorList>
    </citation>
    <scope>IDENTIFICATION</scope>
</reference>
<dbReference type="OMA" id="FFNEREW"/>
<dbReference type="Proteomes" id="UP000694421">
    <property type="component" value="Unplaced"/>
</dbReference>
<dbReference type="Pfam" id="PF01352">
    <property type="entry name" value="KRAB"/>
    <property type="match status" value="1"/>
</dbReference>
<keyword evidence="3" id="KW-1185">Reference proteome</keyword>
<dbReference type="InterPro" id="IPR050169">
    <property type="entry name" value="Krueppel_C2H2_ZnF"/>
</dbReference>
<feature type="domain" description="KRAB" evidence="1">
    <location>
        <begin position="8"/>
        <end position="71"/>
    </location>
</feature>
<evidence type="ECO:0000313" key="2">
    <source>
        <dbReference type="Ensembl" id="ENSSMRP00000013444.1"/>
    </source>
</evidence>
<evidence type="ECO:0000259" key="1">
    <source>
        <dbReference type="PROSITE" id="PS50805"/>
    </source>
</evidence>
<organism evidence="2 3">
    <name type="scientific">Salvator merianae</name>
    <name type="common">Argentine black and white tegu</name>
    <name type="synonym">Tupinambis merianae</name>
    <dbReference type="NCBI Taxonomy" id="96440"/>
    <lineage>
        <taxon>Eukaryota</taxon>
        <taxon>Metazoa</taxon>
        <taxon>Chordata</taxon>
        <taxon>Craniata</taxon>
        <taxon>Vertebrata</taxon>
        <taxon>Euteleostomi</taxon>
        <taxon>Lepidosauria</taxon>
        <taxon>Squamata</taxon>
        <taxon>Bifurcata</taxon>
        <taxon>Unidentata</taxon>
        <taxon>Episquamata</taxon>
        <taxon>Laterata</taxon>
        <taxon>Teiioidea</taxon>
        <taxon>Teiidae</taxon>
        <taxon>Salvator</taxon>
    </lineage>
</organism>
<dbReference type="PANTHER" id="PTHR23232">
    <property type="entry name" value="KRAB DOMAIN C2H2 ZINC FINGER"/>
    <property type="match status" value="1"/>
</dbReference>